<reference evidence="2 3" key="1">
    <citation type="submission" date="2018-07" db="EMBL/GenBank/DDBJ databases">
        <title>Marsedoiliclastica nanhaica gen. nov. sp. nov., a novel marine hydrocarbonoclastic bacterium isolated from an in-situ enriched hydrocarbon-degrading consortium in deep-sea sediment.</title>
        <authorList>
            <person name="Dong C."/>
            <person name="Ma T."/>
            <person name="Liu R."/>
            <person name="Shao Z."/>
        </authorList>
    </citation>
    <scope>NUCLEOTIDE SEQUENCE [LARGE SCALE GENOMIC DNA]</scope>
    <source>
        <strain evidence="3">soil36-7</strain>
    </source>
</reference>
<dbReference type="PANTHER" id="PTHR34387:SF2">
    <property type="entry name" value="SLR1258 PROTEIN"/>
    <property type="match status" value="1"/>
</dbReference>
<accession>A0A4P7XI56</accession>
<dbReference type="Gene3D" id="3.30.70.2970">
    <property type="entry name" value="Protein of unknown function (DUF541), domain 2"/>
    <property type="match status" value="1"/>
</dbReference>
<feature type="signal peptide" evidence="1">
    <location>
        <begin position="1"/>
        <end position="25"/>
    </location>
</feature>
<dbReference type="RefSeq" id="WP_136549125.1">
    <property type="nucleotide sequence ID" value="NZ_CP031093.1"/>
</dbReference>
<dbReference type="Proteomes" id="UP000298049">
    <property type="component" value="Chromosome"/>
</dbReference>
<dbReference type="PANTHER" id="PTHR34387">
    <property type="entry name" value="SLR1258 PROTEIN"/>
    <property type="match status" value="1"/>
</dbReference>
<dbReference type="Pfam" id="PF04402">
    <property type="entry name" value="SIMPL"/>
    <property type="match status" value="1"/>
</dbReference>
<sequence>MHHLTGLFKVATTLLLMMAGLLAQAGTVTLNGEGTVHFQPDAVRFELTAQARGDSAAAARQAVGKRVTKWQDQADDLLGKLQNYDDSQVTLHEVRVYDDNGRPTEDYYFEASQSVRFNLTELALLNSVIEAADAADLTYNLTQDSYYATQSNELKSAALAAAIQDAQARCRFVAEKLDARCGEVETLRVLDQGGFPRPVMRAMDARVESVSKVGDREISASVEASFKLDQAVPD</sequence>
<dbReference type="GO" id="GO:0006974">
    <property type="term" value="P:DNA damage response"/>
    <property type="evidence" value="ECO:0007669"/>
    <property type="project" value="TreeGrafter"/>
</dbReference>
<dbReference type="Gene3D" id="3.30.110.170">
    <property type="entry name" value="Protein of unknown function (DUF541), domain 1"/>
    <property type="match status" value="1"/>
</dbReference>
<dbReference type="InterPro" id="IPR052022">
    <property type="entry name" value="26kDa_periplasmic_antigen"/>
</dbReference>
<proteinExistence type="predicted"/>
<dbReference type="AlphaFoldDB" id="A0A4P7XI56"/>
<evidence type="ECO:0000313" key="3">
    <source>
        <dbReference type="Proteomes" id="UP000298049"/>
    </source>
</evidence>
<keyword evidence="3" id="KW-1185">Reference proteome</keyword>
<evidence type="ECO:0000256" key="1">
    <source>
        <dbReference type="SAM" id="SignalP"/>
    </source>
</evidence>
<organism evidence="2 3">
    <name type="scientific">Hydrocarboniclastica marina</name>
    <dbReference type="NCBI Taxonomy" id="2259620"/>
    <lineage>
        <taxon>Bacteria</taxon>
        <taxon>Pseudomonadati</taxon>
        <taxon>Pseudomonadota</taxon>
        <taxon>Gammaproteobacteria</taxon>
        <taxon>Alteromonadales</taxon>
        <taxon>Alteromonadaceae</taxon>
        <taxon>Hydrocarboniclastica</taxon>
    </lineage>
</organism>
<dbReference type="EMBL" id="CP031093">
    <property type="protein sequence ID" value="QCF26405.1"/>
    <property type="molecule type" value="Genomic_DNA"/>
</dbReference>
<name>A0A4P7XI56_9ALTE</name>
<protein>
    <submittedName>
        <fullName evidence="2">DUF541 domain-containing protein</fullName>
    </submittedName>
</protein>
<gene>
    <name evidence="2" type="ORF">soil367_10900</name>
</gene>
<dbReference type="OrthoDB" id="6360038at2"/>
<evidence type="ECO:0000313" key="2">
    <source>
        <dbReference type="EMBL" id="QCF26405.1"/>
    </source>
</evidence>
<dbReference type="InterPro" id="IPR007497">
    <property type="entry name" value="SIMPL/DUF541"/>
</dbReference>
<feature type="chain" id="PRO_5020402852" evidence="1">
    <location>
        <begin position="26"/>
        <end position="234"/>
    </location>
</feature>
<keyword evidence="1" id="KW-0732">Signal</keyword>
<dbReference type="KEGG" id="hmi:soil367_10900"/>